<gene>
    <name evidence="1" type="ORF">OTI717_LOCUS43898</name>
</gene>
<dbReference type="EMBL" id="CAJOAX010067675">
    <property type="protein sequence ID" value="CAF4362783.1"/>
    <property type="molecule type" value="Genomic_DNA"/>
</dbReference>
<proteinExistence type="predicted"/>
<accession>A0A820LUZ7</accession>
<comment type="caution">
    <text evidence="1">The sequence shown here is derived from an EMBL/GenBank/DDBJ whole genome shotgun (WGS) entry which is preliminary data.</text>
</comment>
<dbReference type="AlphaFoldDB" id="A0A820LUZ7"/>
<evidence type="ECO:0000313" key="1">
    <source>
        <dbReference type="EMBL" id="CAF4362783.1"/>
    </source>
</evidence>
<evidence type="ECO:0000313" key="2">
    <source>
        <dbReference type="Proteomes" id="UP000663823"/>
    </source>
</evidence>
<sequence>MSKISSFSPFFALLGDCRAHSFEIDCLLFCATKNRSMAEQADNVKCLFIVHIKRQQHANGIDISSLSRQSQEQETLI</sequence>
<dbReference type="Proteomes" id="UP000663823">
    <property type="component" value="Unassembled WGS sequence"/>
</dbReference>
<reference evidence="1" key="1">
    <citation type="submission" date="2021-02" db="EMBL/GenBank/DDBJ databases">
        <authorList>
            <person name="Nowell W R."/>
        </authorList>
    </citation>
    <scope>NUCLEOTIDE SEQUENCE</scope>
</reference>
<organism evidence="1 2">
    <name type="scientific">Rotaria sordida</name>
    <dbReference type="NCBI Taxonomy" id="392033"/>
    <lineage>
        <taxon>Eukaryota</taxon>
        <taxon>Metazoa</taxon>
        <taxon>Spiralia</taxon>
        <taxon>Gnathifera</taxon>
        <taxon>Rotifera</taxon>
        <taxon>Eurotatoria</taxon>
        <taxon>Bdelloidea</taxon>
        <taxon>Philodinida</taxon>
        <taxon>Philodinidae</taxon>
        <taxon>Rotaria</taxon>
    </lineage>
</organism>
<name>A0A820LUZ7_9BILA</name>
<protein>
    <submittedName>
        <fullName evidence="1">Uncharacterized protein</fullName>
    </submittedName>
</protein>